<dbReference type="EMBL" id="AMZH03016840">
    <property type="protein sequence ID" value="RRT43893.1"/>
    <property type="molecule type" value="Genomic_DNA"/>
</dbReference>
<dbReference type="AlphaFoldDB" id="A0A426XWJ6"/>
<organism evidence="1 2">
    <name type="scientific">Ensete ventricosum</name>
    <name type="common">Abyssinian banana</name>
    <name type="synonym">Musa ensete</name>
    <dbReference type="NCBI Taxonomy" id="4639"/>
    <lineage>
        <taxon>Eukaryota</taxon>
        <taxon>Viridiplantae</taxon>
        <taxon>Streptophyta</taxon>
        <taxon>Embryophyta</taxon>
        <taxon>Tracheophyta</taxon>
        <taxon>Spermatophyta</taxon>
        <taxon>Magnoliopsida</taxon>
        <taxon>Liliopsida</taxon>
        <taxon>Zingiberales</taxon>
        <taxon>Musaceae</taxon>
        <taxon>Ensete</taxon>
    </lineage>
</organism>
<protein>
    <submittedName>
        <fullName evidence="1">Uncharacterized protein</fullName>
    </submittedName>
</protein>
<comment type="caution">
    <text evidence="1">The sequence shown here is derived from an EMBL/GenBank/DDBJ whole genome shotgun (WGS) entry which is preliminary data.</text>
</comment>
<name>A0A426XWJ6_ENSVE</name>
<gene>
    <name evidence="1" type="ORF">B296_00048113</name>
</gene>
<proteinExistence type="predicted"/>
<sequence length="86" mass="10017">MYRSARLLVCGLSATWRYHQIDRQRSISVVDGGLREKKGRRRKRGKEERIPRVILARAPSLPVDQLRATAALARDFSPMWGERSRR</sequence>
<dbReference type="Proteomes" id="UP000287651">
    <property type="component" value="Unassembled WGS sequence"/>
</dbReference>
<evidence type="ECO:0000313" key="2">
    <source>
        <dbReference type="Proteomes" id="UP000287651"/>
    </source>
</evidence>
<evidence type="ECO:0000313" key="1">
    <source>
        <dbReference type="EMBL" id="RRT43893.1"/>
    </source>
</evidence>
<feature type="non-terminal residue" evidence="1">
    <location>
        <position position="86"/>
    </location>
</feature>
<accession>A0A426XWJ6</accession>
<reference evidence="1 2" key="1">
    <citation type="journal article" date="2014" name="Agronomy (Basel)">
        <title>A Draft Genome Sequence for Ensete ventricosum, the Drought-Tolerant Tree Against Hunger.</title>
        <authorList>
            <person name="Harrison J."/>
            <person name="Moore K.A."/>
            <person name="Paszkiewicz K."/>
            <person name="Jones T."/>
            <person name="Grant M."/>
            <person name="Ambacheew D."/>
            <person name="Muzemil S."/>
            <person name="Studholme D.J."/>
        </authorList>
    </citation>
    <scope>NUCLEOTIDE SEQUENCE [LARGE SCALE GENOMIC DNA]</scope>
</reference>